<accession>A0A445GNI4</accession>
<dbReference type="Proteomes" id="UP000289340">
    <property type="component" value="Chromosome 15"/>
</dbReference>
<feature type="region of interest" description="Disordered" evidence="1">
    <location>
        <begin position="97"/>
        <end position="119"/>
    </location>
</feature>
<evidence type="ECO:0000313" key="3">
    <source>
        <dbReference type="EMBL" id="RZB62798.1"/>
    </source>
</evidence>
<evidence type="ECO:0000313" key="4">
    <source>
        <dbReference type="Proteomes" id="UP000289340"/>
    </source>
</evidence>
<feature type="chain" id="PRO_5019066625" evidence="2">
    <location>
        <begin position="35"/>
        <end position="119"/>
    </location>
</feature>
<name>A0A445GNI4_GLYSO</name>
<dbReference type="EMBL" id="QZWG01000015">
    <property type="protein sequence ID" value="RZB62798.1"/>
    <property type="molecule type" value="Genomic_DNA"/>
</dbReference>
<keyword evidence="4" id="KW-1185">Reference proteome</keyword>
<protein>
    <submittedName>
        <fullName evidence="3">Uncharacterized protein</fullName>
    </submittedName>
</protein>
<feature type="signal peptide" evidence="2">
    <location>
        <begin position="1"/>
        <end position="34"/>
    </location>
</feature>
<evidence type="ECO:0000256" key="1">
    <source>
        <dbReference type="SAM" id="MobiDB-lite"/>
    </source>
</evidence>
<evidence type="ECO:0000256" key="2">
    <source>
        <dbReference type="SAM" id="SignalP"/>
    </source>
</evidence>
<dbReference type="AlphaFoldDB" id="A0A445GNI4"/>
<gene>
    <name evidence="3" type="ORF">D0Y65_039821</name>
</gene>
<comment type="caution">
    <text evidence="3">The sequence shown here is derived from an EMBL/GenBank/DDBJ whole genome shotgun (WGS) entry which is preliminary data.</text>
</comment>
<organism evidence="3 4">
    <name type="scientific">Glycine soja</name>
    <name type="common">Wild soybean</name>
    <dbReference type="NCBI Taxonomy" id="3848"/>
    <lineage>
        <taxon>Eukaryota</taxon>
        <taxon>Viridiplantae</taxon>
        <taxon>Streptophyta</taxon>
        <taxon>Embryophyta</taxon>
        <taxon>Tracheophyta</taxon>
        <taxon>Spermatophyta</taxon>
        <taxon>Magnoliopsida</taxon>
        <taxon>eudicotyledons</taxon>
        <taxon>Gunneridae</taxon>
        <taxon>Pentapetalae</taxon>
        <taxon>rosids</taxon>
        <taxon>fabids</taxon>
        <taxon>Fabales</taxon>
        <taxon>Fabaceae</taxon>
        <taxon>Papilionoideae</taxon>
        <taxon>50 kb inversion clade</taxon>
        <taxon>NPAAA clade</taxon>
        <taxon>indigoferoid/millettioid clade</taxon>
        <taxon>Phaseoleae</taxon>
        <taxon>Glycine</taxon>
        <taxon>Glycine subgen. Soja</taxon>
    </lineage>
</organism>
<sequence>MCVPKQEHAFPQNSISLNFILSLLLLLQCPNLESLRVTRKPKKARNFNTCRKRNLKTINFPKQEILGFAHTGPNESAQSSEAPAHWEMVLQGIRQMRSSADEHQPVAREKAADTVPSKV</sequence>
<feature type="compositionally biased region" description="Basic and acidic residues" evidence="1">
    <location>
        <begin position="99"/>
        <end position="112"/>
    </location>
</feature>
<proteinExistence type="predicted"/>
<keyword evidence="2" id="KW-0732">Signal</keyword>
<reference evidence="3 4" key="1">
    <citation type="submission" date="2018-09" db="EMBL/GenBank/DDBJ databases">
        <title>A high-quality reference genome of wild soybean provides a powerful tool to mine soybean genomes.</title>
        <authorList>
            <person name="Xie M."/>
            <person name="Chung C.Y.L."/>
            <person name="Li M.-W."/>
            <person name="Wong F.-L."/>
            <person name="Chan T.-F."/>
            <person name="Lam H.-M."/>
        </authorList>
    </citation>
    <scope>NUCLEOTIDE SEQUENCE [LARGE SCALE GENOMIC DNA]</scope>
    <source>
        <strain evidence="4">cv. W05</strain>
        <tissue evidence="3">Hypocotyl of etiolated seedlings</tissue>
    </source>
</reference>